<protein>
    <recommendedName>
        <fullName evidence="3">Lipoprotein</fullName>
    </recommendedName>
</protein>
<keyword evidence="2" id="KW-1185">Reference proteome</keyword>
<evidence type="ECO:0000313" key="2">
    <source>
        <dbReference type="Proteomes" id="UP001419910"/>
    </source>
</evidence>
<evidence type="ECO:0008006" key="3">
    <source>
        <dbReference type="Google" id="ProtNLM"/>
    </source>
</evidence>
<dbReference type="RefSeq" id="WP_343887455.1">
    <property type="nucleotide sequence ID" value="NZ_BAAAEH010000003.1"/>
</dbReference>
<dbReference type="Proteomes" id="UP001419910">
    <property type="component" value="Unassembled WGS sequence"/>
</dbReference>
<accession>A0ABU9Y616</accession>
<dbReference type="PROSITE" id="PS51257">
    <property type="entry name" value="PROKAR_LIPOPROTEIN"/>
    <property type="match status" value="1"/>
</dbReference>
<name>A0ABU9Y616_9SPHN</name>
<gene>
    <name evidence="1" type="ORF">ABC974_16535</name>
</gene>
<organism evidence="1 2">
    <name type="scientific">Sphingomonas oligophenolica</name>
    <dbReference type="NCBI Taxonomy" id="301154"/>
    <lineage>
        <taxon>Bacteria</taxon>
        <taxon>Pseudomonadati</taxon>
        <taxon>Pseudomonadota</taxon>
        <taxon>Alphaproteobacteria</taxon>
        <taxon>Sphingomonadales</taxon>
        <taxon>Sphingomonadaceae</taxon>
        <taxon>Sphingomonas</taxon>
    </lineage>
</organism>
<reference evidence="1 2" key="1">
    <citation type="submission" date="2024-05" db="EMBL/GenBank/DDBJ databases">
        <authorList>
            <person name="Liu Q."/>
            <person name="Xin Y.-H."/>
        </authorList>
    </citation>
    <scope>NUCLEOTIDE SEQUENCE [LARGE SCALE GENOMIC DNA]</scope>
    <source>
        <strain evidence="1 2">CGMCC 1.10181</strain>
    </source>
</reference>
<proteinExistence type="predicted"/>
<dbReference type="EMBL" id="JBDIME010000015">
    <property type="protein sequence ID" value="MEN2791244.1"/>
    <property type="molecule type" value="Genomic_DNA"/>
</dbReference>
<comment type="caution">
    <text evidence="1">The sequence shown here is derived from an EMBL/GenBank/DDBJ whole genome shotgun (WGS) entry which is preliminary data.</text>
</comment>
<evidence type="ECO:0000313" key="1">
    <source>
        <dbReference type="EMBL" id="MEN2791244.1"/>
    </source>
</evidence>
<sequence length="184" mass="19318">MRRAGGLAGFFFALLLSGCWWEGPAFYQPDPAAPGPLSPGLYKAETHGDDSAPDRLRVGRAADGALLVAPPDDYRDGKPTHVVLAPLAIPGRHLWIVESQIGETADDVVYGLLDDSNGALVLDPAITCQGNEPLVRAAGGTIEGEGGSPSCVFHDRAALERALIAWAGAHPGFERATRLARIGD</sequence>